<dbReference type="Pfam" id="PF01613">
    <property type="entry name" value="Flavin_Reduct"/>
    <property type="match status" value="1"/>
</dbReference>
<dbReference type="EC" id="1.5.1.-" evidence="6"/>
<organism evidence="6 7">
    <name type="scientific">Mycoplana ramosa</name>
    <name type="common">Mycoplana bullata</name>
    <dbReference type="NCBI Taxonomy" id="40837"/>
    <lineage>
        <taxon>Bacteria</taxon>
        <taxon>Pseudomonadati</taxon>
        <taxon>Pseudomonadota</taxon>
        <taxon>Alphaproteobacteria</taxon>
        <taxon>Hyphomicrobiales</taxon>
        <taxon>Rhizobiaceae</taxon>
        <taxon>Mycoplana</taxon>
    </lineage>
</organism>
<keyword evidence="2" id="KW-0285">Flavoprotein</keyword>
<evidence type="ECO:0000313" key="6">
    <source>
        <dbReference type="EMBL" id="MFD1326294.1"/>
    </source>
</evidence>
<keyword evidence="6" id="KW-0560">Oxidoreductase</keyword>
<dbReference type="EMBL" id="JBHTNF010000001">
    <property type="protein sequence ID" value="MFD1326294.1"/>
    <property type="molecule type" value="Genomic_DNA"/>
</dbReference>
<sequence length="235" mass="25873">MEFDFAELPEKDRYRLLCSFVGPRPIALVTTVDEHGCKNAAPMSFFNVFSHDPALLILGMQTRPDGALKDTVANIRRSGEFVVHMVDMAIAKEMIVTGINFPSNVDEIEASGLTSVPSVKVTPPRIRESPCAMECHVSQILDYGRRTIVIGEVVQMYVRDECLDACGRYVLPEVYQPIARLHANNYIVADNQFVLNKPDELVHYDIAAGYGEPPPEANSPLDAGVIPLADGQNLG</sequence>
<dbReference type="InterPro" id="IPR002563">
    <property type="entry name" value="Flavin_Rdtase-like_dom"/>
</dbReference>
<evidence type="ECO:0000256" key="4">
    <source>
        <dbReference type="ARBA" id="ARBA00038054"/>
    </source>
</evidence>
<dbReference type="Gene3D" id="2.30.110.10">
    <property type="entry name" value="Electron Transport, Fmn-binding Protein, Chain A"/>
    <property type="match status" value="1"/>
</dbReference>
<dbReference type="RefSeq" id="WP_374839758.1">
    <property type="nucleotide sequence ID" value="NZ_JBHEEW010000010.1"/>
</dbReference>
<evidence type="ECO:0000313" key="7">
    <source>
        <dbReference type="Proteomes" id="UP001597173"/>
    </source>
</evidence>
<dbReference type="PANTHER" id="PTHR33798:SF5">
    <property type="entry name" value="FLAVIN REDUCTASE LIKE DOMAIN-CONTAINING PROTEIN"/>
    <property type="match status" value="1"/>
</dbReference>
<dbReference type="Proteomes" id="UP001597173">
    <property type="component" value="Unassembled WGS sequence"/>
</dbReference>
<protein>
    <submittedName>
        <fullName evidence="6">Flavin reductase family protein</fullName>
        <ecNumber evidence="6">1.5.1.-</ecNumber>
    </submittedName>
</protein>
<evidence type="ECO:0000256" key="2">
    <source>
        <dbReference type="ARBA" id="ARBA00022630"/>
    </source>
</evidence>
<dbReference type="GO" id="GO:0016491">
    <property type="term" value="F:oxidoreductase activity"/>
    <property type="evidence" value="ECO:0007669"/>
    <property type="project" value="UniProtKB-KW"/>
</dbReference>
<dbReference type="SUPFAM" id="SSF50475">
    <property type="entry name" value="FMN-binding split barrel"/>
    <property type="match status" value="1"/>
</dbReference>
<evidence type="ECO:0000256" key="1">
    <source>
        <dbReference type="ARBA" id="ARBA00001917"/>
    </source>
</evidence>
<comment type="cofactor">
    <cofactor evidence="1">
        <name>FMN</name>
        <dbReference type="ChEBI" id="CHEBI:58210"/>
    </cofactor>
</comment>
<gene>
    <name evidence="6" type="ORF">ACFQ33_00050</name>
</gene>
<dbReference type="PANTHER" id="PTHR33798">
    <property type="entry name" value="FLAVOPROTEIN OXYGENASE"/>
    <property type="match status" value="1"/>
</dbReference>
<evidence type="ECO:0000259" key="5">
    <source>
        <dbReference type="SMART" id="SM00903"/>
    </source>
</evidence>
<dbReference type="InterPro" id="IPR012349">
    <property type="entry name" value="Split_barrel_FMN-bd"/>
</dbReference>
<name>A0ABW3YSW4_MYCRA</name>
<dbReference type="SMART" id="SM00903">
    <property type="entry name" value="Flavin_Reduct"/>
    <property type="match status" value="1"/>
</dbReference>
<proteinExistence type="inferred from homology"/>
<feature type="domain" description="Flavin reductase like" evidence="5">
    <location>
        <begin position="21"/>
        <end position="171"/>
    </location>
</feature>
<accession>A0ABW3YSW4</accession>
<keyword evidence="3" id="KW-0288">FMN</keyword>
<reference evidence="7" key="1">
    <citation type="journal article" date="2019" name="Int. J. Syst. Evol. Microbiol.">
        <title>The Global Catalogue of Microorganisms (GCM) 10K type strain sequencing project: providing services to taxonomists for standard genome sequencing and annotation.</title>
        <authorList>
            <consortium name="The Broad Institute Genomics Platform"/>
            <consortium name="The Broad Institute Genome Sequencing Center for Infectious Disease"/>
            <person name="Wu L."/>
            <person name="Ma J."/>
        </authorList>
    </citation>
    <scope>NUCLEOTIDE SEQUENCE [LARGE SCALE GENOMIC DNA]</scope>
    <source>
        <strain evidence="7">CCUG 55609</strain>
    </source>
</reference>
<comment type="caution">
    <text evidence="6">The sequence shown here is derived from an EMBL/GenBank/DDBJ whole genome shotgun (WGS) entry which is preliminary data.</text>
</comment>
<evidence type="ECO:0000256" key="3">
    <source>
        <dbReference type="ARBA" id="ARBA00022643"/>
    </source>
</evidence>
<comment type="similarity">
    <text evidence="4">Belongs to the flavoredoxin family.</text>
</comment>
<keyword evidence="7" id="KW-1185">Reference proteome</keyword>